<accession>A0A7C4VZ13</accession>
<comment type="caution">
    <text evidence="1">The sequence shown here is derived from an EMBL/GenBank/DDBJ whole genome shotgun (WGS) entry which is preliminary data.</text>
</comment>
<evidence type="ECO:0000313" key="1">
    <source>
        <dbReference type="EMBL" id="HGU47386.1"/>
    </source>
</evidence>
<dbReference type="InterPro" id="IPR002155">
    <property type="entry name" value="Thiolase"/>
</dbReference>
<gene>
    <name evidence="1" type="ORF">ENT60_02345</name>
</gene>
<dbReference type="InterPro" id="IPR016039">
    <property type="entry name" value="Thiolase-like"/>
</dbReference>
<protein>
    <submittedName>
        <fullName evidence="1">Uncharacterized protein</fullName>
    </submittedName>
</protein>
<dbReference type="SUPFAM" id="SSF53901">
    <property type="entry name" value="Thiolase-like"/>
    <property type="match status" value="2"/>
</dbReference>
<dbReference type="EMBL" id="DSZH01000107">
    <property type="protein sequence ID" value="HGU47386.1"/>
    <property type="molecule type" value="Genomic_DNA"/>
</dbReference>
<dbReference type="AlphaFoldDB" id="A0A7C4VZ13"/>
<dbReference type="Gene3D" id="3.40.47.10">
    <property type="match status" value="1"/>
</dbReference>
<dbReference type="PANTHER" id="PTHR42870:SF6">
    <property type="entry name" value="ACETYL-COA C-ACYLTRANSFERASE"/>
    <property type="match status" value="1"/>
</dbReference>
<reference evidence="1" key="1">
    <citation type="journal article" date="2020" name="mSystems">
        <title>Genome- and Community-Level Interaction Insights into Carbon Utilization and Element Cycling Functions of Hydrothermarchaeota in Hydrothermal Sediment.</title>
        <authorList>
            <person name="Zhou Z."/>
            <person name="Liu Y."/>
            <person name="Xu W."/>
            <person name="Pan J."/>
            <person name="Luo Z.H."/>
            <person name="Li M."/>
        </authorList>
    </citation>
    <scope>NUCLEOTIDE SEQUENCE [LARGE SCALE GENOMIC DNA]</scope>
    <source>
        <strain evidence="1">SpSt-594</strain>
    </source>
</reference>
<dbReference type="PIRSF" id="PIRSF000429">
    <property type="entry name" value="Ac-CoA_Ac_transf"/>
    <property type="match status" value="1"/>
</dbReference>
<sequence length="370" mass="40887">MRKRVCIVGVGMTPLRPLSPDVSYKEMMFEAACKAYDDCGINPRKDVDTFVCCSEDYIEGTSIFDEYVPDQLGGALKQVHTISSDGLFGVCAGILQILTGEFKIAVVEAHAKSSNILTPDGVHMCALDPIYIRPLNVNSIFIAGLEYNSFLYHHLFTKEDCAQVVVKNKRNALKNPYACYGANLTIEDVLNSFPISYPLNELEVSPYADGACVVVLASEEVAKDLKKKPIYIDGFSFIQGSPNLEVRSWDYPRATEEAGKRAYEMAGITNPDKEIDFCEIDDTYSYKEIQHAIALNLNETIINPSGGSLGMGYIYEGTGLMRLIMAVLQLRGEAGGFQVKINNDLPRKAVVQSWRGIPTENSCVLVLSRE</sequence>
<dbReference type="PANTHER" id="PTHR42870">
    <property type="entry name" value="ACETYL-COA C-ACETYLTRANSFERASE"/>
    <property type="match status" value="1"/>
</dbReference>
<dbReference type="GO" id="GO:0016747">
    <property type="term" value="F:acyltransferase activity, transferring groups other than amino-acyl groups"/>
    <property type="evidence" value="ECO:0007669"/>
    <property type="project" value="InterPro"/>
</dbReference>
<name>A0A7C4VZ13_UNCW3</name>
<organism evidence="1">
    <name type="scientific">candidate division WOR-3 bacterium</name>
    <dbReference type="NCBI Taxonomy" id="2052148"/>
    <lineage>
        <taxon>Bacteria</taxon>
        <taxon>Bacteria division WOR-3</taxon>
    </lineage>
</organism>
<proteinExistence type="predicted"/>
<dbReference type="CDD" id="cd00829">
    <property type="entry name" value="SCP-x_thiolase"/>
    <property type="match status" value="1"/>
</dbReference>